<keyword evidence="4" id="KW-1185">Reference proteome</keyword>
<dbReference type="InterPro" id="IPR029044">
    <property type="entry name" value="Nucleotide-diphossugar_trans"/>
</dbReference>
<evidence type="ECO:0000259" key="2">
    <source>
        <dbReference type="Pfam" id="PF12804"/>
    </source>
</evidence>
<dbReference type="GO" id="GO:0016779">
    <property type="term" value="F:nucleotidyltransferase activity"/>
    <property type="evidence" value="ECO:0007669"/>
    <property type="project" value="UniProtKB-KW"/>
</dbReference>
<keyword evidence="3" id="KW-0548">Nucleotidyltransferase</keyword>
<accession>A0A7Y9FRQ3</accession>
<dbReference type="RefSeq" id="WP_373563077.1">
    <property type="nucleotide sequence ID" value="NZ_JACCBY010000009.1"/>
</dbReference>
<gene>
    <name evidence="3" type="ORF">HD841_003974</name>
</gene>
<evidence type="ECO:0000313" key="3">
    <source>
        <dbReference type="EMBL" id="NYD92154.1"/>
    </source>
</evidence>
<evidence type="ECO:0000313" key="4">
    <source>
        <dbReference type="Proteomes" id="UP000517753"/>
    </source>
</evidence>
<dbReference type="Proteomes" id="UP000517753">
    <property type="component" value="Unassembled WGS sequence"/>
</dbReference>
<evidence type="ECO:0000256" key="1">
    <source>
        <dbReference type="ARBA" id="ARBA00022842"/>
    </source>
</evidence>
<keyword evidence="3" id="KW-0808">Transferase</keyword>
<protein>
    <submittedName>
        <fullName evidence="3">GTP:adenosylcobinamide-phosphate guanylyltransferase</fullName>
    </submittedName>
</protein>
<name>A0A7Y9FRQ3_9SPHN</name>
<dbReference type="SUPFAM" id="SSF53448">
    <property type="entry name" value="Nucleotide-diphospho-sugar transferases"/>
    <property type="match status" value="1"/>
</dbReference>
<keyword evidence="1" id="KW-0460">Magnesium</keyword>
<comment type="caution">
    <text evidence="3">The sequence shown here is derived from an EMBL/GenBank/DDBJ whole genome shotgun (WGS) entry which is preliminary data.</text>
</comment>
<dbReference type="EMBL" id="JACCBY010000009">
    <property type="protein sequence ID" value="NYD92154.1"/>
    <property type="molecule type" value="Genomic_DNA"/>
</dbReference>
<sequence>MADARVMTVHALVLAGSRGGVDPLADHAGVADKALIRIGGVTMLERVVTALRAAGMARIAVSANAPAVRAEALRLGAEVIDAAAGPSLSTLHGMQALGAPLLVTTADHALLRPEWITDFLADAPAGADVAALLARRDVIERDAPPTRRTYLRFADGGWSGCNLFLLRTPAAEAAVDLWMSVEQDRKRPWRIVRRLGPGTLLRYLAGRLTLDAALARLGAVVGVRAAAVAARHGLAAVDVDKPADLDLVRGLVERG</sequence>
<reference evidence="3 4" key="1">
    <citation type="submission" date="2020-07" db="EMBL/GenBank/DDBJ databases">
        <authorList>
            <person name="Partida-Martinez L."/>
            <person name="Huntemann M."/>
            <person name="Clum A."/>
            <person name="Wang J."/>
            <person name="Palaniappan K."/>
            <person name="Ritter S."/>
            <person name="Chen I.-M."/>
            <person name="Stamatis D."/>
            <person name="Reddy T."/>
            <person name="O'Malley R."/>
            <person name="Daum C."/>
            <person name="Shapiro N."/>
            <person name="Ivanova N."/>
            <person name="Kyrpides N."/>
            <person name="Woyke T."/>
        </authorList>
    </citation>
    <scope>NUCLEOTIDE SEQUENCE [LARGE SCALE GENOMIC DNA]</scope>
    <source>
        <strain evidence="3 4">AS2.3</strain>
    </source>
</reference>
<dbReference type="InterPro" id="IPR025877">
    <property type="entry name" value="MobA-like_NTP_Trfase"/>
</dbReference>
<dbReference type="Pfam" id="PF12804">
    <property type="entry name" value="NTP_transf_3"/>
    <property type="match status" value="1"/>
</dbReference>
<feature type="domain" description="MobA-like NTP transferase" evidence="2">
    <location>
        <begin position="11"/>
        <end position="134"/>
    </location>
</feature>
<proteinExistence type="predicted"/>
<dbReference type="AlphaFoldDB" id="A0A7Y9FRQ3"/>
<reference evidence="3 4" key="2">
    <citation type="submission" date="2020-08" db="EMBL/GenBank/DDBJ databases">
        <title>The Agave Microbiome: Exploring the role of microbial communities in plant adaptations to desert environments.</title>
        <authorList>
            <person name="Partida-Martinez L.P."/>
        </authorList>
    </citation>
    <scope>NUCLEOTIDE SEQUENCE [LARGE SCALE GENOMIC DNA]</scope>
    <source>
        <strain evidence="3 4">AS2.3</strain>
    </source>
</reference>
<organism evidence="3 4">
    <name type="scientific">Sphingomonas melonis</name>
    <dbReference type="NCBI Taxonomy" id="152682"/>
    <lineage>
        <taxon>Bacteria</taxon>
        <taxon>Pseudomonadati</taxon>
        <taxon>Pseudomonadota</taxon>
        <taxon>Alphaproteobacteria</taxon>
        <taxon>Sphingomonadales</taxon>
        <taxon>Sphingomonadaceae</taxon>
        <taxon>Sphingomonas</taxon>
    </lineage>
</organism>
<dbReference type="Gene3D" id="3.90.550.10">
    <property type="entry name" value="Spore Coat Polysaccharide Biosynthesis Protein SpsA, Chain A"/>
    <property type="match status" value="1"/>
</dbReference>